<evidence type="ECO:0000256" key="1">
    <source>
        <dbReference type="ARBA" id="ARBA00006534"/>
    </source>
</evidence>
<evidence type="ECO:0000313" key="5">
    <source>
        <dbReference type="EMBL" id="PIV41822.1"/>
    </source>
</evidence>
<evidence type="ECO:0008006" key="7">
    <source>
        <dbReference type="Google" id="ProtNLM"/>
    </source>
</evidence>
<dbReference type="PANTHER" id="PTHR20842:SF0">
    <property type="entry name" value="ALPHA-ASPARTYL DIPEPTIDASE"/>
    <property type="match status" value="1"/>
</dbReference>
<dbReference type="InterPro" id="IPR005320">
    <property type="entry name" value="Peptidase_S51"/>
</dbReference>
<dbReference type="Gene3D" id="3.40.50.880">
    <property type="match status" value="1"/>
</dbReference>
<sequence>MKLLLTSGVLTNKSIADTLFDLVGKKPQDTSLVFIPTAANIEKGDKSWFINDLLNLKKQNFKSIDIADISAVDQKIWKPKLEETDVLFFEGGNTYHLMEWINKSGLASLLPELLKNKVYVGLSAGSMITSKDLILRISQIAYEEDLDKTEDMPGLNFVDFYFLPHLNSPYFEKLREDFIREAVQGIPEKIYVLDDNSALKVIDGEVEVISEGKWFVIN</sequence>
<dbReference type="PANTHER" id="PTHR20842">
    <property type="entry name" value="PROTEASE S51 ALPHA-ASPARTYL DIPEPTIDASE"/>
    <property type="match status" value="1"/>
</dbReference>
<evidence type="ECO:0000256" key="3">
    <source>
        <dbReference type="ARBA" id="ARBA00022801"/>
    </source>
</evidence>
<keyword evidence="4" id="KW-0720">Serine protease</keyword>
<name>A0A2M7D783_9BACT</name>
<keyword evidence="3" id="KW-0378">Hydrolase</keyword>
<evidence type="ECO:0000313" key="6">
    <source>
        <dbReference type="Proteomes" id="UP000230304"/>
    </source>
</evidence>
<dbReference type="GO" id="GO:0008236">
    <property type="term" value="F:serine-type peptidase activity"/>
    <property type="evidence" value="ECO:0007669"/>
    <property type="project" value="UniProtKB-KW"/>
</dbReference>
<protein>
    <recommendedName>
        <fullName evidence="7">Peptidase S51</fullName>
    </recommendedName>
</protein>
<keyword evidence="2" id="KW-0645">Protease</keyword>
<comment type="caution">
    <text evidence="5">The sequence shown here is derived from an EMBL/GenBank/DDBJ whole genome shotgun (WGS) entry which is preliminary data.</text>
</comment>
<evidence type="ECO:0000256" key="4">
    <source>
        <dbReference type="ARBA" id="ARBA00022825"/>
    </source>
</evidence>
<reference evidence="6" key="1">
    <citation type="submission" date="2017-09" db="EMBL/GenBank/DDBJ databases">
        <title>Depth-based differentiation of microbial function through sediment-hosted aquifers and enrichment of novel symbionts in the deep terrestrial subsurface.</title>
        <authorList>
            <person name="Probst A.J."/>
            <person name="Ladd B."/>
            <person name="Jarett J.K."/>
            <person name="Geller-Mcgrath D.E."/>
            <person name="Sieber C.M.K."/>
            <person name="Emerson J.B."/>
            <person name="Anantharaman K."/>
            <person name="Thomas B.C."/>
            <person name="Malmstrom R."/>
            <person name="Stieglmeier M."/>
            <person name="Klingl A."/>
            <person name="Woyke T."/>
            <person name="Ryan C.M."/>
            <person name="Banfield J.F."/>
        </authorList>
    </citation>
    <scope>NUCLEOTIDE SEQUENCE [LARGE SCALE GENOMIC DNA]</scope>
</reference>
<dbReference type="Proteomes" id="UP000230304">
    <property type="component" value="Unassembled WGS sequence"/>
</dbReference>
<proteinExistence type="inferred from homology"/>
<gene>
    <name evidence="5" type="ORF">COS26_03060</name>
</gene>
<comment type="similarity">
    <text evidence="1">Belongs to the peptidase S51 family.</text>
</comment>
<dbReference type="InterPro" id="IPR029062">
    <property type="entry name" value="Class_I_gatase-like"/>
</dbReference>
<dbReference type="EMBL" id="PEUA01000067">
    <property type="protein sequence ID" value="PIV41822.1"/>
    <property type="molecule type" value="Genomic_DNA"/>
</dbReference>
<dbReference type="Pfam" id="PF03575">
    <property type="entry name" value="Peptidase_S51"/>
    <property type="match status" value="1"/>
</dbReference>
<evidence type="ECO:0000256" key="2">
    <source>
        <dbReference type="ARBA" id="ARBA00022670"/>
    </source>
</evidence>
<dbReference type="GO" id="GO:0006508">
    <property type="term" value="P:proteolysis"/>
    <property type="evidence" value="ECO:0007669"/>
    <property type="project" value="UniProtKB-KW"/>
</dbReference>
<accession>A0A2M7D783</accession>
<dbReference type="SUPFAM" id="SSF52317">
    <property type="entry name" value="Class I glutamine amidotransferase-like"/>
    <property type="match status" value="1"/>
</dbReference>
<dbReference type="AlphaFoldDB" id="A0A2M7D783"/>
<organism evidence="5 6">
    <name type="scientific">Candidatus Nealsonbacteria bacterium CG02_land_8_20_14_3_00_40_11</name>
    <dbReference type="NCBI Taxonomy" id="1974700"/>
    <lineage>
        <taxon>Bacteria</taxon>
        <taxon>Candidatus Nealsoniibacteriota</taxon>
    </lineage>
</organism>